<gene>
    <name evidence="2" type="ORF">LZ538_08660</name>
</gene>
<sequence>MVDRPVFLVGAERSGTTMLRLMLDSHPDIAFQGEFNFLVDCVGANGELPEVQTFESVVTKDRIFRLWDLAVPPGLTFAELANYFLEQKDASKRANVLGATVHRYFDRLLHIWPAARFIHLVRDPRAVALSRVRMGWAGNIYTGIREWADVEQLWAEFVSRIPADRHISVHYERLVEQPAAELARICGFLGLNYDEDMMRYDRHSTYSLPNAQGAAKWRQLSPVVLAAAEFEVSPWLELAGYQPSQPSKRPSSLQRIAFAVQSRIAVVQFRARRYGGRLWLEDVLSRRVGSNRWRDRVRQRVHAIDNKHLK</sequence>
<dbReference type="Proteomes" id="UP001165342">
    <property type="component" value="Unassembled WGS sequence"/>
</dbReference>
<evidence type="ECO:0000256" key="1">
    <source>
        <dbReference type="ARBA" id="ARBA00022679"/>
    </source>
</evidence>
<dbReference type="InterPro" id="IPR026634">
    <property type="entry name" value="TPST-like"/>
</dbReference>
<reference evidence="2" key="1">
    <citation type="submission" date="2022-05" db="EMBL/GenBank/DDBJ databases">
        <authorList>
            <person name="Jo J.-H."/>
            <person name="Im W.-T."/>
        </authorList>
    </citation>
    <scope>NUCLEOTIDE SEQUENCE</scope>
    <source>
        <strain evidence="2">SE220</strain>
    </source>
</reference>
<dbReference type="Gene3D" id="3.40.50.300">
    <property type="entry name" value="P-loop containing nucleotide triphosphate hydrolases"/>
    <property type="match status" value="1"/>
</dbReference>
<keyword evidence="3" id="KW-1185">Reference proteome</keyword>
<organism evidence="2 3">
    <name type="scientific">Sphingomonas hankyongi</name>
    <dbReference type="NCBI Taxonomy" id="2908209"/>
    <lineage>
        <taxon>Bacteria</taxon>
        <taxon>Pseudomonadati</taxon>
        <taxon>Pseudomonadota</taxon>
        <taxon>Alphaproteobacteria</taxon>
        <taxon>Sphingomonadales</taxon>
        <taxon>Sphingomonadaceae</taxon>
        <taxon>Sphingomonas</taxon>
    </lineage>
</organism>
<proteinExistence type="predicted"/>
<comment type="caution">
    <text evidence="2">The sequence shown here is derived from an EMBL/GenBank/DDBJ whole genome shotgun (WGS) entry which is preliminary data.</text>
</comment>
<accession>A0ABT0S2Z3</accession>
<dbReference type="RefSeq" id="WP_249831623.1">
    <property type="nucleotide sequence ID" value="NZ_JAMGBE010000003.1"/>
</dbReference>
<dbReference type="PANTHER" id="PTHR12788">
    <property type="entry name" value="PROTEIN-TYROSINE SULFOTRANSFERASE 2"/>
    <property type="match status" value="1"/>
</dbReference>
<name>A0ABT0S2Z3_9SPHN</name>
<evidence type="ECO:0000313" key="3">
    <source>
        <dbReference type="Proteomes" id="UP001165342"/>
    </source>
</evidence>
<keyword evidence="1" id="KW-0808">Transferase</keyword>
<evidence type="ECO:0000313" key="2">
    <source>
        <dbReference type="EMBL" id="MCL6730121.1"/>
    </source>
</evidence>
<dbReference type="PANTHER" id="PTHR12788:SF10">
    <property type="entry name" value="PROTEIN-TYROSINE SULFOTRANSFERASE"/>
    <property type="match status" value="1"/>
</dbReference>
<dbReference type="SUPFAM" id="SSF52540">
    <property type="entry name" value="P-loop containing nucleoside triphosphate hydrolases"/>
    <property type="match status" value="1"/>
</dbReference>
<protein>
    <submittedName>
        <fullName evidence="2">Sulfotransferase</fullName>
    </submittedName>
</protein>
<dbReference type="EMBL" id="JAMGBE010000003">
    <property type="protein sequence ID" value="MCL6730121.1"/>
    <property type="molecule type" value="Genomic_DNA"/>
</dbReference>
<dbReference type="InterPro" id="IPR027417">
    <property type="entry name" value="P-loop_NTPase"/>
</dbReference>
<dbReference type="Pfam" id="PF13469">
    <property type="entry name" value="Sulfotransfer_3"/>
    <property type="match status" value="1"/>
</dbReference>